<keyword evidence="5 10" id="KW-0378">Hydrolase</keyword>
<dbReference type="OrthoDB" id="337581at2759"/>
<dbReference type="GO" id="GO:0030896">
    <property type="term" value="C:checkpoint clamp complex"/>
    <property type="evidence" value="ECO:0007669"/>
    <property type="project" value="UniProtKB-UniRule"/>
</dbReference>
<evidence type="ECO:0000256" key="1">
    <source>
        <dbReference type="ARBA" id="ARBA00004123"/>
    </source>
</evidence>
<dbReference type="FunFam" id="3.70.10.10:FF:000017">
    <property type="entry name" value="DNA damage checkpoint control protein RAD17"/>
    <property type="match status" value="1"/>
</dbReference>
<evidence type="ECO:0000256" key="9">
    <source>
        <dbReference type="ARBA" id="ARBA00069536"/>
    </source>
</evidence>
<organism evidence="12 13">
    <name type="scientific">Saccharomyces cerevisiae x Saccharomyces kudriavzevii (strain VIN7)</name>
    <name type="common">Yeast</name>
    <dbReference type="NCBI Taxonomy" id="1095631"/>
    <lineage>
        <taxon>Eukaryota</taxon>
        <taxon>Fungi</taxon>
        <taxon>Dikarya</taxon>
        <taxon>Ascomycota</taxon>
        <taxon>Saccharomycotina</taxon>
        <taxon>Saccharomycetes</taxon>
        <taxon>Saccharomycetales</taxon>
        <taxon>Saccharomycetaceae</taxon>
        <taxon>Saccharomyces</taxon>
    </lineage>
</organism>
<dbReference type="HOGENOM" id="CLU_057555_0_0_1"/>
<dbReference type="InterPro" id="IPR016587">
    <property type="entry name" value="Rad17"/>
</dbReference>
<dbReference type="AlphaFoldDB" id="H0GP52"/>
<evidence type="ECO:0000256" key="2">
    <source>
        <dbReference type="ARBA" id="ARBA00010991"/>
    </source>
</evidence>
<comment type="similarity">
    <text evidence="2 10">Belongs to the rad1 family.</text>
</comment>
<evidence type="ECO:0000256" key="5">
    <source>
        <dbReference type="ARBA" id="ARBA00022801"/>
    </source>
</evidence>
<sequence>MRINSELANKFSASTVHLEHITTALSCLTPFGSKDDVLIFIDADGLSFVRENNHVIKIQLLLSRELFMSYSYRNETEDHMKLCVKINHILDSVSVMNRNSDDIVECTLSYDGHGSPFVLIFEDSFISERVEYSTYLIKDFDTNGLELDRERISFEAIIKGEALHSALKDLKEIGCKECYVYAKTEANDENVFALISKSQLGFSKIKLPSNRSILEKLQVFDGDSTTVIDGFAVIGFFDFTSFDKIRKSTKIASKVLFRMDVHGVLSVNILSQTDDVIITDTTRPSNNRPGSIRQLQLPKDYPGIVIEVCMLEKESIDEAAQTEIELLMETNELGNRNSFKKSTIRKRYGTDKGNETSNDNLLQLNGKKIKLPSEEENNKNRESEDEENHCKYPTKDIPIFFKSISSIAENAELHSAFGNFITYNLQLNKSLTIYYYVI</sequence>
<name>H0GP52_SACCK</name>
<proteinExistence type="inferred from homology"/>
<evidence type="ECO:0000313" key="12">
    <source>
        <dbReference type="EMBL" id="EHN04542.1"/>
    </source>
</evidence>
<evidence type="ECO:0000256" key="7">
    <source>
        <dbReference type="ARBA" id="ARBA00023204"/>
    </source>
</evidence>
<keyword evidence="4 10" id="KW-0227">DNA damage</keyword>
<dbReference type="GO" id="GO:0016787">
    <property type="term" value="F:hydrolase activity"/>
    <property type="evidence" value="ECO:0007669"/>
    <property type="project" value="UniProtKB-KW"/>
</dbReference>
<evidence type="ECO:0000256" key="8">
    <source>
        <dbReference type="ARBA" id="ARBA00023242"/>
    </source>
</evidence>
<dbReference type="PANTHER" id="PTHR10870">
    <property type="entry name" value="CELL CYCLE CHECKPOINT PROTEIN RAD1"/>
    <property type="match status" value="1"/>
</dbReference>
<gene>
    <name evidence="12" type="ORF">VIN7_4760</name>
</gene>
<dbReference type="GO" id="GO:0004518">
    <property type="term" value="F:nuclease activity"/>
    <property type="evidence" value="ECO:0007669"/>
    <property type="project" value="UniProtKB-KW"/>
</dbReference>
<keyword evidence="13" id="KW-1185">Reference proteome</keyword>
<evidence type="ECO:0000256" key="3">
    <source>
        <dbReference type="ARBA" id="ARBA00022722"/>
    </source>
</evidence>
<evidence type="ECO:0000256" key="11">
    <source>
        <dbReference type="SAM" id="MobiDB-lite"/>
    </source>
</evidence>
<comment type="function">
    <text evidence="10">Component of the checkpoint clamp complex involved in the surveillance mechanism that allows the DNA repair pathways to act to restore the integrity of the DNA prior to DNA synthesis or separation of the replicated chromosomes.</text>
</comment>
<evidence type="ECO:0000313" key="13">
    <source>
        <dbReference type="Proteomes" id="UP000009009"/>
    </source>
</evidence>
<dbReference type="GO" id="GO:0007131">
    <property type="term" value="P:reciprocal meiotic recombination"/>
    <property type="evidence" value="ECO:0007669"/>
    <property type="project" value="InterPro"/>
</dbReference>
<dbReference type="PIRSF" id="PIRSF011769">
    <property type="entry name" value="Cell_cycle_RAD17"/>
    <property type="match status" value="1"/>
</dbReference>
<dbReference type="EMBL" id="AGVY01000048">
    <property type="protein sequence ID" value="EHN04542.1"/>
    <property type="molecule type" value="Genomic_DNA"/>
</dbReference>
<dbReference type="Proteomes" id="UP000009009">
    <property type="component" value="Unassembled WGS sequence"/>
</dbReference>
<dbReference type="PRINTS" id="PR01245">
    <property type="entry name" value="RAD1REC1"/>
</dbReference>
<dbReference type="InterPro" id="IPR003021">
    <property type="entry name" value="Rad1_Rec1_Rad17"/>
</dbReference>
<evidence type="ECO:0000256" key="10">
    <source>
        <dbReference type="PIRNR" id="PIRNR011769"/>
    </source>
</evidence>
<keyword evidence="8 10" id="KW-0539">Nucleus</keyword>
<dbReference type="GO" id="GO:0003684">
    <property type="term" value="F:damaged DNA binding"/>
    <property type="evidence" value="ECO:0007669"/>
    <property type="project" value="UniProtKB-UniRule"/>
</dbReference>
<feature type="region of interest" description="Disordered" evidence="11">
    <location>
        <begin position="344"/>
        <end position="389"/>
    </location>
</feature>
<dbReference type="GO" id="GO:0003690">
    <property type="term" value="F:double-stranded DNA binding"/>
    <property type="evidence" value="ECO:0007669"/>
    <property type="project" value="InterPro"/>
</dbReference>
<protein>
    <recommendedName>
        <fullName evidence="9 10">DNA damage checkpoint control protein RAD17</fullName>
    </recommendedName>
</protein>
<dbReference type="Pfam" id="PF02144">
    <property type="entry name" value="Rad1"/>
    <property type="match status" value="1"/>
</dbReference>
<dbReference type="PANTHER" id="PTHR10870:SF0">
    <property type="entry name" value="CELL CYCLE CHECKPOINT PROTEIN RAD1"/>
    <property type="match status" value="1"/>
</dbReference>
<evidence type="ECO:0000256" key="4">
    <source>
        <dbReference type="ARBA" id="ARBA00022763"/>
    </source>
</evidence>
<comment type="subcellular location">
    <subcellularLocation>
        <location evidence="1 10">Nucleus</location>
    </subcellularLocation>
</comment>
<keyword evidence="3 10" id="KW-0540">Nuclease</keyword>
<dbReference type="GO" id="GO:0000077">
    <property type="term" value="P:DNA damage checkpoint signaling"/>
    <property type="evidence" value="ECO:0007669"/>
    <property type="project" value="UniProtKB-UniRule"/>
</dbReference>
<evidence type="ECO:0000256" key="6">
    <source>
        <dbReference type="ARBA" id="ARBA00023125"/>
    </source>
</evidence>
<dbReference type="PhylomeDB" id="H0GP52"/>
<feature type="compositionally biased region" description="Basic and acidic residues" evidence="11">
    <location>
        <begin position="371"/>
        <end position="389"/>
    </location>
</feature>
<keyword evidence="7 10" id="KW-0234">DNA repair</keyword>
<keyword evidence="6 10" id="KW-0238">DNA-binding</keyword>
<accession>H0GP52</accession>
<dbReference type="GO" id="GO:0006302">
    <property type="term" value="P:double-strand break repair"/>
    <property type="evidence" value="ECO:0007669"/>
    <property type="project" value="UniProtKB-UniRule"/>
</dbReference>
<dbReference type="Gene3D" id="3.70.10.10">
    <property type="match status" value="1"/>
</dbReference>
<reference evidence="12 13" key="1">
    <citation type="journal article" date="2012" name="FEMS Yeast Res.">
        <title>The genome sequence of the wine yeast VIN7 reveals an allotriploid hybrid genome with Saccharomyces cerevisiae and Saccharomyces kudriavzevii origins.</title>
        <authorList>
            <person name="Borneman A.R."/>
            <person name="Desany B.A."/>
            <person name="Riches D."/>
            <person name="Affourtit J.P."/>
            <person name="Forgan A.H."/>
            <person name="Pretorius I.S."/>
            <person name="Egholm M."/>
            <person name="Chambers P.J."/>
        </authorList>
    </citation>
    <scope>NUCLEOTIDE SEQUENCE [LARGE SCALE GENOMIC DNA]</scope>
    <source>
        <strain evidence="12 13">VIN7</strain>
    </source>
</reference>
<comment type="caution">
    <text evidence="12">The sequence shown here is derived from an EMBL/GenBank/DDBJ whole genome shotgun (WGS) entry which is preliminary data.</text>
</comment>